<comment type="caution">
    <text evidence="1">The sequence shown here is derived from an EMBL/GenBank/DDBJ whole genome shotgun (WGS) entry which is preliminary data.</text>
</comment>
<organism evidence="1">
    <name type="scientific">marine sediment metagenome</name>
    <dbReference type="NCBI Taxonomy" id="412755"/>
    <lineage>
        <taxon>unclassified sequences</taxon>
        <taxon>metagenomes</taxon>
        <taxon>ecological metagenomes</taxon>
    </lineage>
</organism>
<sequence>LWKPPMPTNDDYWKPEHADLEAPAMVRMERLKKEEYVDKDGASRNKWFLDDTPSEELEFKVIYMPATFHYGWWDMDRFWFSLHEACGQMAEDAELWVDKDWDDVTDEQADIYMKLRHRYWRNEEKERNYVITGFCRMEDFHAYLQNPKMQPQVFQGELVES</sequence>
<protein>
    <submittedName>
        <fullName evidence="1">Uncharacterized protein</fullName>
    </submittedName>
</protein>
<dbReference type="AlphaFoldDB" id="A0A0F8Z3D9"/>
<proteinExistence type="predicted"/>
<evidence type="ECO:0000313" key="1">
    <source>
        <dbReference type="EMBL" id="KKK80565.1"/>
    </source>
</evidence>
<name>A0A0F8Z3D9_9ZZZZ</name>
<gene>
    <name evidence="1" type="ORF">LCGC14_2822240</name>
</gene>
<dbReference type="EMBL" id="LAZR01053524">
    <property type="protein sequence ID" value="KKK80565.1"/>
    <property type="molecule type" value="Genomic_DNA"/>
</dbReference>
<reference evidence="1" key="1">
    <citation type="journal article" date="2015" name="Nature">
        <title>Complex archaea that bridge the gap between prokaryotes and eukaryotes.</title>
        <authorList>
            <person name="Spang A."/>
            <person name="Saw J.H."/>
            <person name="Jorgensen S.L."/>
            <person name="Zaremba-Niedzwiedzka K."/>
            <person name="Martijn J."/>
            <person name="Lind A.E."/>
            <person name="van Eijk R."/>
            <person name="Schleper C."/>
            <person name="Guy L."/>
            <person name="Ettema T.J."/>
        </authorList>
    </citation>
    <scope>NUCLEOTIDE SEQUENCE</scope>
</reference>
<feature type="non-terminal residue" evidence="1">
    <location>
        <position position="1"/>
    </location>
</feature>
<accession>A0A0F8Z3D9</accession>